<keyword evidence="2" id="KW-1185">Reference proteome</keyword>
<gene>
    <name evidence="1" type="ORF">FJT64_017758</name>
</gene>
<name>A0A6A4X1U0_AMPAM</name>
<dbReference type="OrthoDB" id="242257at2759"/>
<protein>
    <submittedName>
        <fullName evidence="1">Uncharacterized protein</fullName>
    </submittedName>
</protein>
<reference evidence="1 2" key="1">
    <citation type="submission" date="2019-07" db="EMBL/GenBank/DDBJ databases">
        <title>Draft genome assembly of a fouling barnacle, Amphibalanus amphitrite (Darwin, 1854): The first reference genome for Thecostraca.</title>
        <authorList>
            <person name="Kim W."/>
        </authorList>
    </citation>
    <scope>NUCLEOTIDE SEQUENCE [LARGE SCALE GENOMIC DNA]</scope>
    <source>
        <strain evidence="1">SNU_AA5</strain>
        <tissue evidence="1">Soma without cirri and trophi</tissue>
    </source>
</reference>
<comment type="caution">
    <text evidence="1">The sequence shown here is derived from an EMBL/GenBank/DDBJ whole genome shotgun (WGS) entry which is preliminary data.</text>
</comment>
<dbReference type="Proteomes" id="UP000440578">
    <property type="component" value="Unassembled WGS sequence"/>
</dbReference>
<evidence type="ECO:0000313" key="1">
    <source>
        <dbReference type="EMBL" id="KAF0311439.1"/>
    </source>
</evidence>
<sequence>MEHLREPLSSALPLQPELLLGVRLPPTQPLKLTCDNPAEHIICAQCNIGGPLPVPPSPNTPTPDGLCRRSGHIPIINRICNASTAAGG</sequence>
<evidence type="ECO:0000313" key="2">
    <source>
        <dbReference type="Proteomes" id="UP000440578"/>
    </source>
</evidence>
<dbReference type="AlphaFoldDB" id="A0A6A4X1U0"/>
<proteinExistence type="predicted"/>
<dbReference type="EMBL" id="VIIS01000240">
    <property type="protein sequence ID" value="KAF0311439.1"/>
    <property type="molecule type" value="Genomic_DNA"/>
</dbReference>
<accession>A0A6A4X1U0</accession>
<organism evidence="1 2">
    <name type="scientific">Amphibalanus amphitrite</name>
    <name type="common">Striped barnacle</name>
    <name type="synonym">Balanus amphitrite</name>
    <dbReference type="NCBI Taxonomy" id="1232801"/>
    <lineage>
        <taxon>Eukaryota</taxon>
        <taxon>Metazoa</taxon>
        <taxon>Ecdysozoa</taxon>
        <taxon>Arthropoda</taxon>
        <taxon>Crustacea</taxon>
        <taxon>Multicrustacea</taxon>
        <taxon>Cirripedia</taxon>
        <taxon>Thoracica</taxon>
        <taxon>Thoracicalcarea</taxon>
        <taxon>Balanomorpha</taxon>
        <taxon>Balanoidea</taxon>
        <taxon>Balanidae</taxon>
        <taxon>Amphibalaninae</taxon>
        <taxon>Amphibalanus</taxon>
    </lineage>
</organism>